<sequence length="830" mass="93786">MFQNNNNAVVKKLIKRMVHTNKSRNIYVIAAITLTALLITFVFSIGMSFLKSYKIQQVRLIGTKAHAAVTRVTNDQIKKLKSLDYVKIVGLQSYVAGVKNTSKMKNMSVSLYWYDKTEWEQFRVPTNTNVVGNYPKKYNEIMVPLWMLENMGVKNPAVGMKIPLDFFIETEGNNKLKSQIFVLSGYFKDYVNIRSGNTDVMLVSKEFAEKSGMSVKKNGAASVIYKDSKNINKYNKQLAKDLSITGNQKIKTSPIYDETNNEDLPYTLLAFGIIICFIMFTGYLLIYNVLYISISKDTRFYGLLKTIGTTPRQLSNIVKGQAFRLSAVGIPLGLIFGAILSFLAVPMALSTVNLDTGVEISFNPLIFIGGAFFALITTLIGAYKPAKVAGKITPIESMNYTGINLKGRIKRSVNGGKLYKMAWRNIFRSRKRALIVFISLFLGITTFMTVTCLISSMNMDNFIASYVENDFTLENNTLSIGTTGEKKQKFNEDFLKKIKSIEGITALHTTSLEGMHMKYSPEQFEKHVKWFMKRFNIKESMTEKNIQQAFFGYIIGIDSSYIEEFNKSRKKPIDVEAFEKGELALIGTDNPENYSNVDKMDVTIESTKTSLKIPLGGFIPWGFQYAGGGMAPNIYMSNKALEKLVDNPFVYKVNIDVEENLEKQALEKIKSLTDNDHEITRISKIEQQEMMHDAKITMYILGGGVALILALIGVLNFVNVMSTGIMVRRHEFAIMESMGMTKKQMRKMLRFEGIVYAGITTVSVGIFGSAITFGLFKLFQQQADYAVFSYPYLQLLCSIIIIFFICVITPEIQYRVSTRSSVVERLREIE</sequence>
<feature type="transmembrane region" description="Helical" evidence="7">
    <location>
        <begin position="322"/>
        <end position="345"/>
    </location>
</feature>
<dbReference type="Pfam" id="PF02687">
    <property type="entry name" value="FtsX"/>
    <property type="match status" value="2"/>
</dbReference>
<dbReference type="eggNOG" id="COG0577">
    <property type="taxonomic scope" value="Bacteria"/>
</dbReference>
<proteinExistence type="inferred from homology"/>
<evidence type="ECO:0000256" key="4">
    <source>
        <dbReference type="ARBA" id="ARBA00022989"/>
    </source>
</evidence>
<keyword evidence="3 7" id="KW-0812">Transmembrane</keyword>
<feature type="transmembrane region" description="Helical" evidence="7">
    <location>
        <begin position="753"/>
        <end position="776"/>
    </location>
</feature>
<dbReference type="InterPro" id="IPR050250">
    <property type="entry name" value="Macrolide_Exporter_MacB"/>
</dbReference>
<evidence type="ECO:0000313" key="9">
    <source>
        <dbReference type="EMBL" id="EDK35394.1"/>
    </source>
</evidence>
<evidence type="ECO:0000256" key="6">
    <source>
        <dbReference type="ARBA" id="ARBA00038076"/>
    </source>
</evidence>
<evidence type="ECO:0000313" key="10">
    <source>
        <dbReference type="Proteomes" id="UP000002411"/>
    </source>
</evidence>
<keyword evidence="2" id="KW-1003">Cell membrane</keyword>
<feature type="domain" description="ABC3 transporter permease C-terminal" evidence="8">
    <location>
        <begin position="273"/>
        <end position="394"/>
    </location>
</feature>
<evidence type="ECO:0000256" key="1">
    <source>
        <dbReference type="ARBA" id="ARBA00004651"/>
    </source>
</evidence>
<evidence type="ECO:0000256" key="7">
    <source>
        <dbReference type="SAM" id="Phobius"/>
    </source>
</evidence>
<dbReference type="PANTHER" id="PTHR30572">
    <property type="entry name" value="MEMBRANE COMPONENT OF TRANSPORTER-RELATED"/>
    <property type="match status" value="1"/>
</dbReference>
<dbReference type="HOGENOM" id="CLU_010964_1_0_9"/>
<keyword evidence="5 7" id="KW-0472">Membrane</keyword>
<feature type="transmembrane region" description="Helical" evidence="7">
    <location>
        <begin position="268"/>
        <end position="290"/>
    </location>
</feature>
<comment type="similarity">
    <text evidence="6">Belongs to the ABC-4 integral membrane protein family.</text>
</comment>
<dbReference type="GO" id="GO:0005886">
    <property type="term" value="C:plasma membrane"/>
    <property type="evidence" value="ECO:0007669"/>
    <property type="project" value="UniProtKB-SubCell"/>
</dbReference>
<dbReference type="Proteomes" id="UP000002411">
    <property type="component" value="Chromosome"/>
</dbReference>
<dbReference type="RefSeq" id="WP_012103724.1">
    <property type="nucleotide sequence ID" value="NC_009706.1"/>
</dbReference>
<keyword evidence="10" id="KW-1185">Reference proteome</keyword>
<evidence type="ECO:0000256" key="5">
    <source>
        <dbReference type="ARBA" id="ARBA00023136"/>
    </source>
</evidence>
<feature type="transmembrane region" description="Helical" evidence="7">
    <location>
        <begin position="365"/>
        <end position="383"/>
    </location>
</feature>
<dbReference type="PANTHER" id="PTHR30572:SF4">
    <property type="entry name" value="ABC TRANSPORTER PERMEASE YTRF"/>
    <property type="match status" value="1"/>
</dbReference>
<feature type="transmembrane region" description="Helical" evidence="7">
    <location>
        <begin position="696"/>
        <end position="718"/>
    </location>
</feature>
<dbReference type="AlphaFoldDB" id="A5N2P8"/>
<comment type="subcellular location">
    <subcellularLocation>
        <location evidence="1">Cell membrane</location>
        <topology evidence="1">Multi-pass membrane protein</topology>
    </subcellularLocation>
</comment>
<feature type="transmembrane region" description="Helical" evidence="7">
    <location>
        <begin position="788"/>
        <end position="809"/>
    </location>
</feature>
<protein>
    <recommendedName>
        <fullName evidence="8">ABC3 transporter permease C-terminal domain-containing protein</fullName>
    </recommendedName>
</protein>
<feature type="domain" description="ABC3 transporter permease C-terminal" evidence="8">
    <location>
        <begin position="705"/>
        <end position="811"/>
    </location>
</feature>
<dbReference type="STRING" id="431943.CKL_3391"/>
<feature type="transmembrane region" description="Helical" evidence="7">
    <location>
        <begin position="433"/>
        <end position="457"/>
    </location>
</feature>
<evidence type="ECO:0000256" key="3">
    <source>
        <dbReference type="ARBA" id="ARBA00022692"/>
    </source>
</evidence>
<evidence type="ECO:0000256" key="2">
    <source>
        <dbReference type="ARBA" id="ARBA00022475"/>
    </source>
</evidence>
<dbReference type="KEGG" id="ckl:CKL_3391"/>
<name>A5N2P8_CLOK5</name>
<feature type="transmembrane region" description="Helical" evidence="7">
    <location>
        <begin position="26"/>
        <end position="50"/>
    </location>
</feature>
<organism evidence="9 10">
    <name type="scientific">Clostridium kluyveri (strain ATCC 8527 / DSM 555 / NBRC 12016 / NCIMB 10680 / K1)</name>
    <dbReference type="NCBI Taxonomy" id="431943"/>
    <lineage>
        <taxon>Bacteria</taxon>
        <taxon>Bacillati</taxon>
        <taxon>Bacillota</taxon>
        <taxon>Clostridia</taxon>
        <taxon>Eubacteriales</taxon>
        <taxon>Clostridiaceae</taxon>
        <taxon>Clostridium</taxon>
    </lineage>
</organism>
<accession>A5N2P8</accession>
<dbReference type="GO" id="GO:0022857">
    <property type="term" value="F:transmembrane transporter activity"/>
    <property type="evidence" value="ECO:0007669"/>
    <property type="project" value="TreeGrafter"/>
</dbReference>
<reference evidence="9 10" key="1">
    <citation type="journal article" date="2008" name="Proc. Natl. Acad. Sci. U.S.A.">
        <title>The genome of Clostridium kluyveri, a strict anaerobe with unique metabolic features.</title>
        <authorList>
            <person name="Seedorf H."/>
            <person name="Fricke W.F."/>
            <person name="Veith B."/>
            <person name="Brueggemann H."/>
            <person name="Liesegang H."/>
            <person name="Strittmatter A."/>
            <person name="Miethke M."/>
            <person name="Buckel W."/>
            <person name="Hinderberger J."/>
            <person name="Li F."/>
            <person name="Hagemeier C."/>
            <person name="Thauer R.K."/>
            <person name="Gottschalk G."/>
        </authorList>
    </citation>
    <scope>NUCLEOTIDE SEQUENCE [LARGE SCALE GENOMIC DNA]</scope>
    <source>
        <strain evidence="10">ATCC 8527 / DSM 555 / NCIMB 10680</strain>
    </source>
</reference>
<evidence type="ECO:0000259" key="8">
    <source>
        <dbReference type="Pfam" id="PF02687"/>
    </source>
</evidence>
<keyword evidence="4 7" id="KW-1133">Transmembrane helix</keyword>
<gene>
    <name evidence="9" type="ordered locus">CKL_3391</name>
</gene>
<dbReference type="InterPro" id="IPR003838">
    <property type="entry name" value="ABC3_permease_C"/>
</dbReference>
<dbReference type="EMBL" id="CP000673">
    <property type="protein sequence ID" value="EDK35394.1"/>
    <property type="molecule type" value="Genomic_DNA"/>
</dbReference>